<dbReference type="InterPro" id="IPR001362">
    <property type="entry name" value="Glyco_hydro_32"/>
</dbReference>
<evidence type="ECO:0000256" key="3">
    <source>
        <dbReference type="ARBA" id="ARBA00023295"/>
    </source>
</evidence>
<dbReference type="Gene3D" id="2.115.10.20">
    <property type="entry name" value="Glycosyl hydrolase domain, family 43"/>
    <property type="match status" value="1"/>
</dbReference>
<evidence type="ECO:0000313" key="9">
    <source>
        <dbReference type="Proteomes" id="UP001523401"/>
    </source>
</evidence>
<dbReference type="PANTHER" id="PTHR42800">
    <property type="entry name" value="EXOINULINASE INUD (AFU_ORTHOLOGUE AFUA_5G00480)"/>
    <property type="match status" value="1"/>
</dbReference>
<dbReference type="EMBL" id="JAMXQU010000008">
    <property type="protein sequence ID" value="MCO6160577.1"/>
    <property type="molecule type" value="Genomic_DNA"/>
</dbReference>
<dbReference type="SMART" id="SM00640">
    <property type="entry name" value="Glyco_32"/>
    <property type="match status" value="1"/>
</dbReference>
<comment type="similarity">
    <text evidence="1 4">Belongs to the glycosyl hydrolase 32 family.</text>
</comment>
<keyword evidence="9" id="KW-1185">Reference proteome</keyword>
<dbReference type="RefSeq" id="WP_252849644.1">
    <property type="nucleotide sequence ID" value="NZ_BAPW01000005.1"/>
</dbReference>
<dbReference type="InterPro" id="IPR013320">
    <property type="entry name" value="ConA-like_dom_sf"/>
</dbReference>
<dbReference type="CDD" id="cd18622">
    <property type="entry name" value="GH32_Inu-like"/>
    <property type="match status" value="1"/>
</dbReference>
<dbReference type="Pfam" id="PF08244">
    <property type="entry name" value="Glyco_hydro_32C"/>
    <property type="match status" value="1"/>
</dbReference>
<dbReference type="GO" id="GO:0016787">
    <property type="term" value="F:hydrolase activity"/>
    <property type="evidence" value="ECO:0007669"/>
    <property type="project" value="UniProtKB-KW"/>
</dbReference>
<dbReference type="PROSITE" id="PS00609">
    <property type="entry name" value="GLYCOSYL_HYDROL_F32"/>
    <property type="match status" value="1"/>
</dbReference>
<accession>A0ABT1CI94</accession>
<dbReference type="InterPro" id="IPR013148">
    <property type="entry name" value="Glyco_hydro_32_N"/>
</dbReference>
<keyword evidence="2 4" id="KW-0378">Hydrolase</keyword>
<evidence type="ECO:0000313" key="8">
    <source>
        <dbReference type="EMBL" id="MCO6160577.1"/>
    </source>
</evidence>
<feature type="chain" id="PRO_5047489886" evidence="5">
    <location>
        <begin position="36"/>
        <end position="540"/>
    </location>
</feature>
<feature type="domain" description="Glycosyl hydrolase family 32 C-terminal" evidence="7">
    <location>
        <begin position="401"/>
        <end position="534"/>
    </location>
</feature>
<evidence type="ECO:0000256" key="5">
    <source>
        <dbReference type="SAM" id="SignalP"/>
    </source>
</evidence>
<keyword evidence="5" id="KW-0732">Signal</keyword>
<evidence type="ECO:0000256" key="4">
    <source>
        <dbReference type="RuleBase" id="RU362110"/>
    </source>
</evidence>
<evidence type="ECO:0000259" key="7">
    <source>
        <dbReference type="Pfam" id="PF08244"/>
    </source>
</evidence>
<reference evidence="8 9" key="1">
    <citation type="submission" date="2022-06" db="EMBL/GenBank/DDBJ databases">
        <title>Whole-genome of Asaia lannensis strain LMG 27011T.</title>
        <authorList>
            <person name="Sombolestani A."/>
        </authorList>
    </citation>
    <scope>NUCLEOTIDE SEQUENCE [LARGE SCALE GENOMIC DNA]</scope>
    <source>
        <strain evidence="8 9">NBRC 102526</strain>
    </source>
</reference>
<proteinExistence type="inferred from homology"/>
<evidence type="ECO:0000256" key="1">
    <source>
        <dbReference type="ARBA" id="ARBA00009902"/>
    </source>
</evidence>
<dbReference type="Gene3D" id="2.60.120.560">
    <property type="entry name" value="Exo-inulinase, domain 1"/>
    <property type="match status" value="1"/>
</dbReference>
<dbReference type="SUPFAM" id="SSF49899">
    <property type="entry name" value="Concanavalin A-like lectins/glucanases"/>
    <property type="match status" value="1"/>
</dbReference>
<evidence type="ECO:0000259" key="6">
    <source>
        <dbReference type="Pfam" id="PF00251"/>
    </source>
</evidence>
<organism evidence="8 9">
    <name type="scientific">Asaia lannensis NBRC 102526</name>
    <dbReference type="NCBI Taxonomy" id="1307926"/>
    <lineage>
        <taxon>Bacteria</taxon>
        <taxon>Pseudomonadati</taxon>
        <taxon>Pseudomonadota</taxon>
        <taxon>Alphaproteobacteria</taxon>
        <taxon>Acetobacterales</taxon>
        <taxon>Acetobacteraceae</taxon>
        <taxon>Asaia</taxon>
    </lineage>
</organism>
<dbReference type="Pfam" id="PF00251">
    <property type="entry name" value="Glyco_hydro_32N"/>
    <property type="match status" value="1"/>
</dbReference>
<dbReference type="InterPro" id="IPR013189">
    <property type="entry name" value="Glyco_hydro_32_C"/>
</dbReference>
<gene>
    <name evidence="8" type="ORF">NF685_11105</name>
</gene>
<dbReference type="InterPro" id="IPR018053">
    <property type="entry name" value="Glyco_hydro_32_AS"/>
</dbReference>
<protein>
    <submittedName>
        <fullName evidence="8">Glycoside hydrolase family 32 protein</fullName>
    </submittedName>
</protein>
<feature type="domain" description="Glycosyl hydrolase family 32 N-terminal" evidence="6">
    <location>
        <begin position="53"/>
        <end position="378"/>
    </location>
</feature>
<keyword evidence="3 4" id="KW-0326">Glycosidase</keyword>
<comment type="caution">
    <text evidence="8">The sequence shown here is derived from an EMBL/GenBank/DDBJ whole genome shotgun (WGS) entry which is preliminary data.</text>
</comment>
<name>A0ABT1CI94_9PROT</name>
<dbReference type="PANTHER" id="PTHR42800:SF1">
    <property type="entry name" value="EXOINULINASE INUD (AFU_ORTHOLOGUE AFUA_5G00480)"/>
    <property type="match status" value="1"/>
</dbReference>
<evidence type="ECO:0000256" key="2">
    <source>
        <dbReference type="ARBA" id="ARBA00022801"/>
    </source>
</evidence>
<dbReference type="SUPFAM" id="SSF75005">
    <property type="entry name" value="Arabinanase/levansucrase/invertase"/>
    <property type="match status" value="1"/>
</dbReference>
<dbReference type="Proteomes" id="UP001523401">
    <property type="component" value="Unassembled WGS sequence"/>
</dbReference>
<dbReference type="InterPro" id="IPR023296">
    <property type="entry name" value="Glyco_hydro_beta-prop_sf"/>
</dbReference>
<sequence length="540" mass="60334">MLLQVTMSQRQRRFFLLPMVLSACFLTGPGKLAFAGTEDGAGPATPQWRPALHYTPLAHWMNDPNGPILLDGIWHLFYQYNPNGMIWGHSSWGHATSRDLLHWQEEGVAIPSSAGRDIFSGSVILDKSNRSGLGQTGVAPLIALYTTVFSDDPLHPEGTQAQSLSYSLDHGQSWQSGAHNPVLTLNPDSKQFRDPSVVWYAPGKYWVMTTVVADAQVVKLYRSSDLIHWDFLSDFQPSGYRKPGMLWEMPALIPLPLDGNPDTLRWVMIVSVNPWSIAGGSGVEYFTGRFDGIHFVSDPLPRNGADPAAYHWLDHGADNYAAIRFANTGDRPPQLISWMNNWDYADRLPTTPWRGQMTLPVSLSLKTQQGATELLQTPAPEYEIFVSRHASRVWPDRKMAANTQWRLPLRTGVADIRFTLRSDGAGRAGVVLHQSRDRREGTTVIYDFATHRLTLDRSHAGQRDFSDHFSPVHIAALPLQYRAVTLHLVMDRSSVEVFANEGALRMTDLVFPDRNSTFLSLFTEGAPASIDGLRVVRLDP</sequence>
<feature type="signal peptide" evidence="5">
    <location>
        <begin position="1"/>
        <end position="35"/>
    </location>
</feature>